<comment type="caution">
    <text evidence="3">The sequence shown here is derived from an EMBL/GenBank/DDBJ whole genome shotgun (WGS) entry which is preliminary data.</text>
</comment>
<dbReference type="PANTHER" id="PTHR43777">
    <property type="entry name" value="MOLYBDENUM COFACTOR CYTIDYLYLTRANSFERASE"/>
    <property type="match status" value="1"/>
</dbReference>
<dbReference type="Pfam" id="PF12804">
    <property type="entry name" value="NTP_transf_3"/>
    <property type="match status" value="1"/>
</dbReference>
<gene>
    <name evidence="3" type="ORF">ACFQO0_14490</name>
</gene>
<sequence length="186" mass="19246">MPSQPIVIVLAAGKGQRYLASGGTTHKLAASLAGSTVLAHVVSAVEASGLQVHIVKSAAGDGIADSIAAGVCATADAAGWLILPGDLPLIQPESLRQVADALARHTVVVPHYRGQQGHPVGFGKACFDALSRLSGDVGAKSVIQKYRLTDEVFDLSIDDQGLVTDVDTVEDLSRAEDLFVRAINQA</sequence>
<feature type="domain" description="MobA-like NTP transferase" evidence="2">
    <location>
        <begin position="7"/>
        <end position="146"/>
    </location>
</feature>
<dbReference type="RefSeq" id="WP_382235830.1">
    <property type="nucleotide sequence ID" value="NZ_JBHTCC010000003.1"/>
</dbReference>
<protein>
    <submittedName>
        <fullName evidence="3">NTP transferase domain-containing protein</fullName>
    </submittedName>
</protein>
<proteinExistence type="predicted"/>
<accession>A0ABW2J806</accession>
<keyword evidence="3" id="KW-0808">Transferase</keyword>
<keyword evidence="4" id="KW-1185">Reference proteome</keyword>
<dbReference type="PANTHER" id="PTHR43777:SF1">
    <property type="entry name" value="MOLYBDENUM COFACTOR CYTIDYLYLTRANSFERASE"/>
    <property type="match status" value="1"/>
</dbReference>
<reference evidence="4" key="1">
    <citation type="journal article" date="2019" name="Int. J. Syst. Evol. Microbiol.">
        <title>The Global Catalogue of Microorganisms (GCM) 10K type strain sequencing project: providing services to taxonomists for standard genome sequencing and annotation.</title>
        <authorList>
            <consortium name="The Broad Institute Genomics Platform"/>
            <consortium name="The Broad Institute Genome Sequencing Center for Infectious Disease"/>
            <person name="Wu L."/>
            <person name="Ma J."/>
        </authorList>
    </citation>
    <scope>NUCLEOTIDE SEQUENCE [LARGE SCALE GENOMIC DNA]</scope>
    <source>
        <strain evidence="4">CCUG 36956</strain>
    </source>
</reference>
<dbReference type="InterPro" id="IPR029044">
    <property type="entry name" value="Nucleotide-diphossugar_trans"/>
</dbReference>
<dbReference type="CDD" id="cd04182">
    <property type="entry name" value="GT_2_like_f"/>
    <property type="match status" value="1"/>
</dbReference>
<keyword evidence="1" id="KW-0460">Magnesium</keyword>
<evidence type="ECO:0000313" key="4">
    <source>
        <dbReference type="Proteomes" id="UP001596379"/>
    </source>
</evidence>
<evidence type="ECO:0000313" key="3">
    <source>
        <dbReference type="EMBL" id="MFC7299648.1"/>
    </source>
</evidence>
<dbReference type="InterPro" id="IPR025877">
    <property type="entry name" value="MobA-like_NTP_Trfase"/>
</dbReference>
<name>A0ABW2J806_9BURK</name>
<dbReference type="EMBL" id="JBHTCC010000003">
    <property type="protein sequence ID" value="MFC7299648.1"/>
    <property type="molecule type" value="Genomic_DNA"/>
</dbReference>
<dbReference type="GO" id="GO:0016740">
    <property type="term" value="F:transferase activity"/>
    <property type="evidence" value="ECO:0007669"/>
    <property type="project" value="UniProtKB-KW"/>
</dbReference>
<dbReference type="SUPFAM" id="SSF53448">
    <property type="entry name" value="Nucleotide-diphospho-sugar transferases"/>
    <property type="match status" value="1"/>
</dbReference>
<dbReference type="Proteomes" id="UP001596379">
    <property type="component" value="Unassembled WGS sequence"/>
</dbReference>
<evidence type="ECO:0000256" key="1">
    <source>
        <dbReference type="ARBA" id="ARBA00022842"/>
    </source>
</evidence>
<organism evidence="3 4">
    <name type="scientific">Herminiimonas aquatilis</name>
    <dbReference type="NCBI Taxonomy" id="345342"/>
    <lineage>
        <taxon>Bacteria</taxon>
        <taxon>Pseudomonadati</taxon>
        <taxon>Pseudomonadota</taxon>
        <taxon>Betaproteobacteria</taxon>
        <taxon>Burkholderiales</taxon>
        <taxon>Oxalobacteraceae</taxon>
        <taxon>Herminiimonas</taxon>
    </lineage>
</organism>
<dbReference type="Gene3D" id="3.90.550.10">
    <property type="entry name" value="Spore Coat Polysaccharide Biosynthesis Protein SpsA, Chain A"/>
    <property type="match status" value="2"/>
</dbReference>
<evidence type="ECO:0000259" key="2">
    <source>
        <dbReference type="Pfam" id="PF12804"/>
    </source>
</evidence>